<keyword evidence="1" id="KW-0812">Transmembrane</keyword>
<dbReference type="InterPro" id="IPR022472">
    <property type="entry name" value="VPLPA-CTERM"/>
</dbReference>
<keyword evidence="2" id="KW-0732">Signal</keyword>
<evidence type="ECO:0000256" key="1">
    <source>
        <dbReference type="SAM" id="Phobius"/>
    </source>
</evidence>
<evidence type="ECO:0000256" key="2">
    <source>
        <dbReference type="SAM" id="SignalP"/>
    </source>
</evidence>
<dbReference type="RefSeq" id="WP_132241805.1">
    <property type="nucleotide sequence ID" value="NZ_SLZU01000001.1"/>
</dbReference>
<feature type="signal peptide" evidence="2">
    <location>
        <begin position="1"/>
        <end position="22"/>
    </location>
</feature>
<gene>
    <name evidence="3" type="ORF">EDD52_101695</name>
</gene>
<keyword evidence="1" id="KW-1133">Transmembrane helix</keyword>
<keyword evidence="1" id="KW-0472">Membrane</keyword>
<evidence type="ECO:0000313" key="3">
    <source>
        <dbReference type="EMBL" id="TCS67593.1"/>
    </source>
</evidence>
<organism evidence="3 4">
    <name type="scientific">Primorskyibacter sedentarius</name>
    <dbReference type="NCBI Taxonomy" id="745311"/>
    <lineage>
        <taxon>Bacteria</taxon>
        <taxon>Pseudomonadati</taxon>
        <taxon>Pseudomonadota</taxon>
        <taxon>Alphaproteobacteria</taxon>
        <taxon>Rhodobacterales</taxon>
        <taxon>Roseobacteraceae</taxon>
        <taxon>Primorskyibacter</taxon>
    </lineage>
</organism>
<dbReference type="AlphaFoldDB" id="A0A4R3JMI1"/>
<reference evidence="3 4" key="1">
    <citation type="submission" date="2019-03" db="EMBL/GenBank/DDBJ databases">
        <title>Genomic Encyclopedia of Type Strains, Phase IV (KMG-IV): sequencing the most valuable type-strain genomes for metagenomic binning, comparative biology and taxonomic classification.</title>
        <authorList>
            <person name="Goeker M."/>
        </authorList>
    </citation>
    <scope>NUCLEOTIDE SEQUENCE [LARGE SCALE GENOMIC DNA]</scope>
    <source>
        <strain evidence="3 4">DSM 104836</strain>
    </source>
</reference>
<evidence type="ECO:0000313" key="4">
    <source>
        <dbReference type="Proteomes" id="UP000295696"/>
    </source>
</evidence>
<feature type="transmembrane region" description="Helical" evidence="1">
    <location>
        <begin position="176"/>
        <end position="195"/>
    </location>
</feature>
<protein>
    <submittedName>
        <fullName evidence="3">Putative secreted protein</fullName>
    </submittedName>
</protein>
<proteinExistence type="predicted"/>
<name>A0A4R3JMI1_9RHOB</name>
<dbReference type="Proteomes" id="UP000295696">
    <property type="component" value="Unassembled WGS sequence"/>
</dbReference>
<sequence length="201" mass="20746">MKLKEKLLVAAVVGLTSTSAMAATQSFTIDYANSFVNIFQDGQLCFGNCQVSASLATSLDGLSFDLEEGDGIEFDFIDFETVGRGLGGSQFNIEAQLAFTDPLASAGSTGSGGALTAFGYITGGELFWNDTMPLSVTADNGSVFSLGFEEGRGWLLDGNPDYTASATVTLDSVAPVPLPAGILLLGTALAGFGVARKRKAA</sequence>
<dbReference type="NCBIfam" id="TIGR03370">
    <property type="entry name" value="VPLPA-CTERM"/>
    <property type="match status" value="1"/>
</dbReference>
<comment type="caution">
    <text evidence="3">The sequence shown here is derived from an EMBL/GenBank/DDBJ whole genome shotgun (WGS) entry which is preliminary data.</text>
</comment>
<dbReference type="EMBL" id="SLZU01000001">
    <property type="protein sequence ID" value="TCS67593.1"/>
    <property type="molecule type" value="Genomic_DNA"/>
</dbReference>
<keyword evidence="4" id="KW-1185">Reference proteome</keyword>
<feature type="chain" id="PRO_5020719272" evidence="2">
    <location>
        <begin position="23"/>
        <end position="201"/>
    </location>
</feature>
<accession>A0A4R3JMI1</accession>